<feature type="transmembrane region" description="Helical" evidence="6">
    <location>
        <begin position="51"/>
        <end position="69"/>
    </location>
</feature>
<evidence type="ECO:0000256" key="5">
    <source>
        <dbReference type="ARBA" id="ARBA00023136"/>
    </source>
</evidence>
<comment type="caution">
    <text evidence="7">The sequence shown here is derived from an EMBL/GenBank/DDBJ whole genome shotgun (WGS) entry which is preliminary data.</text>
</comment>
<gene>
    <name evidence="7" type="ORF">DealDRAFT_2904</name>
</gene>
<keyword evidence="3 6" id="KW-0812">Transmembrane</keyword>
<dbReference type="GO" id="GO:0016020">
    <property type="term" value="C:membrane"/>
    <property type="evidence" value="ECO:0007669"/>
    <property type="project" value="UniProtKB-SubCell"/>
</dbReference>
<dbReference type="PANTHER" id="PTHR12608">
    <property type="entry name" value="TRANSMEMBRANE PROTEIN HTP-1 RELATED"/>
    <property type="match status" value="1"/>
</dbReference>
<evidence type="ECO:0000256" key="3">
    <source>
        <dbReference type="ARBA" id="ARBA00022692"/>
    </source>
</evidence>
<dbReference type="Proteomes" id="UP000006443">
    <property type="component" value="Unassembled WGS sequence"/>
</dbReference>
<evidence type="ECO:0000313" key="7">
    <source>
        <dbReference type="EMBL" id="EEG76210.1"/>
    </source>
</evidence>
<keyword evidence="5 6" id="KW-0472">Membrane</keyword>
<proteinExistence type="inferred from homology"/>
<keyword evidence="4 6" id="KW-1133">Transmembrane helix</keyword>
<feature type="transmembrane region" description="Helical" evidence="6">
    <location>
        <begin position="12"/>
        <end position="31"/>
    </location>
</feature>
<evidence type="ECO:0000256" key="4">
    <source>
        <dbReference type="ARBA" id="ARBA00022989"/>
    </source>
</evidence>
<dbReference type="PANTHER" id="PTHR12608:SF1">
    <property type="entry name" value="TRANSMEMBRANE PROTEIN 165"/>
    <property type="match status" value="1"/>
</dbReference>
<dbReference type="GO" id="GO:0046873">
    <property type="term" value="F:metal ion transmembrane transporter activity"/>
    <property type="evidence" value="ECO:0007669"/>
    <property type="project" value="InterPro"/>
</dbReference>
<comment type="similarity">
    <text evidence="2 6">Belongs to the GDT1 family.</text>
</comment>
<reference evidence="7 8" key="1">
    <citation type="submission" date="2009-02" db="EMBL/GenBank/DDBJ databases">
        <title>Sequencing of the draft genome and assembly of Dethiobacter alkaliphilus AHT 1.</title>
        <authorList>
            <consortium name="US DOE Joint Genome Institute (JGI-PGF)"/>
            <person name="Lucas S."/>
            <person name="Copeland A."/>
            <person name="Lapidus A."/>
            <person name="Glavina del Rio T."/>
            <person name="Dalin E."/>
            <person name="Tice H."/>
            <person name="Bruce D."/>
            <person name="Goodwin L."/>
            <person name="Pitluck S."/>
            <person name="Larimer F."/>
            <person name="Land M.L."/>
            <person name="Hauser L."/>
            <person name="Muyzer G."/>
        </authorList>
    </citation>
    <scope>NUCLEOTIDE SEQUENCE [LARGE SCALE GENOMIC DNA]</scope>
    <source>
        <strain evidence="7 8">AHT 1</strain>
    </source>
</reference>
<evidence type="ECO:0000256" key="1">
    <source>
        <dbReference type="ARBA" id="ARBA00004141"/>
    </source>
</evidence>
<dbReference type="EMBL" id="ACJM01000022">
    <property type="protein sequence ID" value="EEG76210.1"/>
    <property type="molecule type" value="Genomic_DNA"/>
</dbReference>
<dbReference type="Pfam" id="PF01169">
    <property type="entry name" value="GDT1"/>
    <property type="match status" value="2"/>
</dbReference>
<evidence type="ECO:0000256" key="2">
    <source>
        <dbReference type="ARBA" id="ARBA00009190"/>
    </source>
</evidence>
<feature type="transmembrane region" description="Helical" evidence="6">
    <location>
        <begin position="81"/>
        <end position="99"/>
    </location>
</feature>
<protein>
    <recommendedName>
        <fullName evidence="6">GDT1 family protein</fullName>
    </recommendedName>
</protein>
<evidence type="ECO:0000313" key="8">
    <source>
        <dbReference type="Proteomes" id="UP000006443"/>
    </source>
</evidence>
<dbReference type="eggNOG" id="COG2119">
    <property type="taxonomic scope" value="Bacteria"/>
</dbReference>
<keyword evidence="8" id="KW-1185">Reference proteome</keyword>
<dbReference type="InterPro" id="IPR001727">
    <property type="entry name" value="GDT1-like"/>
</dbReference>
<organism evidence="7 8">
    <name type="scientific">Dethiobacter alkaliphilus AHT 1</name>
    <dbReference type="NCBI Taxonomy" id="555088"/>
    <lineage>
        <taxon>Bacteria</taxon>
        <taxon>Bacillati</taxon>
        <taxon>Bacillota</taxon>
        <taxon>Dethiobacteria</taxon>
        <taxon>Dethiobacterales</taxon>
        <taxon>Dethiobacteraceae</taxon>
        <taxon>Dethiobacter</taxon>
    </lineage>
</organism>
<dbReference type="AlphaFoldDB" id="C0GK95"/>
<evidence type="ECO:0000256" key="6">
    <source>
        <dbReference type="RuleBase" id="RU365102"/>
    </source>
</evidence>
<feature type="transmembrane region" description="Helical" evidence="6">
    <location>
        <begin position="134"/>
        <end position="159"/>
    </location>
</feature>
<accession>C0GK95</accession>
<comment type="subcellular location">
    <subcellularLocation>
        <location evidence="1 6">Membrane</location>
        <topology evidence="1 6">Multi-pass membrane protein</topology>
    </subcellularLocation>
</comment>
<name>C0GK95_DETAL</name>
<feature type="transmembrane region" description="Helical" evidence="6">
    <location>
        <begin position="180"/>
        <end position="200"/>
    </location>
</feature>
<sequence length="201" mass="21725">MCYNKIQHFRRGENIMIAFFVTFLAILLAELGDKSQLVTLTLSTRFPPRQVVAGALGALAALTALAAALGDFMADLLPETTILIASALFFFAVGTWMVFRQETPDGEVEEPRHGVATQTFAMIFLAELGDKTQLTVIALTAAYGTPIPVFLGAMAAQFVNHGAAAYLGSRYLTRLPGRTIKIVSAALFFFFGAAMLYSAIF</sequence>